<dbReference type="Proteomes" id="UP000269221">
    <property type="component" value="Unassembled WGS sequence"/>
</dbReference>
<proteinExistence type="predicted"/>
<organism evidence="1 2">
    <name type="scientific">Hirundo rustica rustica</name>
    <dbReference type="NCBI Taxonomy" id="333673"/>
    <lineage>
        <taxon>Eukaryota</taxon>
        <taxon>Metazoa</taxon>
        <taxon>Chordata</taxon>
        <taxon>Craniata</taxon>
        <taxon>Vertebrata</taxon>
        <taxon>Euteleostomi</taxon>
        <taxon>Archelosauria</taxon>
        <taxon>Archosauria</taxon>
        <taxon>Dinosauria</taxon>
        <taxon>Saurischia</taxon>
        <taxon>Theropoda</taxon>
        <taxon>Coelurosauria</taxon>
        <taxon>Aves</taxon>
        <taxon>Neognathae</taxon>
        <taxon>Neoaves</taxon>
        <taxon>Telluraves</taxon>
        <taxon>Australaves</taxon>
        <taxon>Passeriformes</taxon>
        <taxon>Sylvioidea</taxon>
        <taxon>Hirundinidae</taxon>
        <taxon>Hirundo</taxon>
    </lineage>
</organism>
<evidence type="ECO:0000313" key="1">
    <source>
        <dbReference type="EMBL" id="RMB92805.1"/>
    </source>
</evidence>
<dbReference type="AlphaFoldDB" id="A0A3M0IVV7"/>
<reference evidence="1 2" key="1">
    <citation type="submission" date="2018-07" db="EMBL/GenBank/DDBJ databases">
        <title>A high quality draft genome assembly of the barn swallow (H. rustica rustica).</title>
        <authorList>
            <person name="Formenti G."/>
            <person name="Chiara M."/>
            <person name="Poveda L."/>
            <person name="Francoijs K.-J."/>
            <person name="Bonisoli-Alquati A."/>
            <person name="Canova L."/>
            <person name="Gianfranceschi L."/>
            <person name="Horner D.S."/>
            <person name="Saino N."/>
        </authorList>
    </citation>
    <scope>NUCLEOTIDE SEQUENCE [LARGE SCALE GENOMIC DNA]</scope>
    <source>
        <strain evidence="1">Chelidonia</strain>
        <tissue evidence="1">Blood</tissue>
    </source>
</reference>
<evidence type="ECO:0000313" key="2">
    <source>
        <dbReference type="Proteomes" id="UP000269221"/>
    </source>
</evidence>
<accession>A0A3M0IVV7</accession>
<gene>
    <name evidence="1" type="ORF">DUI87_30699</name>
</gene>
<name>A0A3M0IVV7_HIRRU</name>
<dbReference type="EMBL" id="QRBI01000217">
    <property type="protein sequence ID" value="RMB92805.1"/>
    <property type="molecule type" value="Genomic_DNA"/>
</dbReference>
<sequence>MKEAPFQQRFPSPSVPSMAYCEFSPSYLPEIAFVLVEFNEVTPGPVPQPVYISFNGNPGLECIIEMEID</sequence>
<keyword evidence="2" id="KW-1185">Reference proteome</keyword>
<protein>
    <submittedName>
        <fullName evidence="1">Uncharacterized protein</fullName>
    </submittedName>
</protein>
<comment type="caution">
    <text evidence="1">The sequence shown here is derived from an EMBL/GenBank/DDBJ whole genome shotgun (WGS) entry which is preliminary data.</text>
</comment>